<evidence type="ECO:0000256" key="2">
    <source>
        <dbReference type="SAM" id="Phobius"/>
    </source>
</evidence>
<dbReference type="AlphaFoldDB" id="A0AAV0WV06"/>
<name>A0AAV0WV06_9HEMI</name>
<comment type="caution">
    <text evidence="3">The sequence shown here is derived from an EMBL/GenBank/DDBJ whole genome shotgun (WGS) entry which is preliminary data.</text>
</comment>
<dbReference type="EMBL" id="CARXXK010000002">
    <property type="protein sequence ID" value="CAI6359656.1"/>
    <property type="molecule type" value="Genomic_DNA"/>
</dbReference>
<proteinExistence type="predicted"/>
<keyword evidence="4" id="KW-1185">Reference proteome</keyword>
<evidence type="ECO:0000256" key="1">
    <source>
        <dbReference type="SAM" id="MobiDB-lite"/>
    </source>
</evidence>
<protein>
    <submittedName>
        <fullName evidence="3">Uncharacterized protein</fullName>
    </submittedName>
</protein>
<accession>A0AAV0WV06</accession>
<feature type="region of interest" description="Disordered" evidence="1">
    <location>
        <begin position="55"/>
        <end position="109"/>
    </location>
</feature>
<feature type="transmembrane region" description="Helical" evidence="2">
    <location>
        <begin position="121"/>
        <end position="140"/>
    </location>
</feature>
<evidence type="ECO:0000313" key="3">
    <source>
        <dbReference type="EMBL" id="CAI6359656.1"/>
    </source>
</evidence>
<keyword evidence="2" id="KW-0812">Transmembrane</keyword>
<reference evidence="3 4" key="1">
    <citation type="submission" date="2023-01" db="EMBL/GenBank/DDBJ databases">
        <authorList>
            <person name="Whitehead M."/>
        </authorList>
    </citation>
    <scope>NUCLEOTIDE SEQUENCE [LARGE SCALE GENOMIC DNA]</scope>
</reference>
<keyword evidence="2" id="KW-1133">Transmembrane helix</keyword>
<gene>
    <name evidence="3" type="ORF">MEUPH1_LOCUS15045</name>
</gene>
<sequence length="142" mass="15554">MLSVCVVVVCGDGEGCGWRRWRCEGMRSDGGNPKRYYSSKRYDGACATAHTYTFSGGGGPPASTRPAGERSERSNRSRCKGATIRARHRMYTPPTPPPPPTSTADDNGHPIVLFRTMPPRTVAPTTVLPFYFFIVPFLVLSL</sequence>
<evidence type="ECO:0000313" key="4">
    <source>
        <dbReference type="Proteomes" id="UP001160148"/>
    </source>
</evidence>
<dbReference type="Proteomes" id="UP001160148">
    <property type="component" value="Unassembled WGS sequence"/>
</dbReference>
<organism evidence="3 4">
    <name type="scientific">Macrosiphum euphorbiae</name>
    <name type="common">potato aphid</name>
    <dbReference type="NCBI Taxonomy" id="13131"/>
    <lineage>
        <taxon>Eukaryota</taxon>
        <taxon>Metazoa</taxon>
        <taxon>Ecdysozoa</taxon>
        <taxon>Arthropoda</taxon>
        <taxon>Hexapoda</taxon>
        <taxon>Insecta</taxon>
        <taxon>Pterygota</taxon>
        <taxon>Neoptera</taxon>
        <taxon>Paraneoptera</taxon>
        <taxon>Hemiptera</taxon>
        <taxon>Sternorrhyncha</taxon>
        <taxon>Aphidomorpha</taxon>
        <taxon>Aphidoidea</taxon>
        <taxon>Aphididae</taxon>
        <taxon>Macrosiphini</taxon>
        <taxon>Macrosiphum</taxon>
    </lineage>
</organism>
<keyword evidence="2" id="KW-0472">Membrane</keyword>